<name>A0A8X6WWM0_9ARAC</name>
<sequence length="96" mass="10702">MTETGESSPFVTYPPPFLLRNGFLFLKRQKAGGRVHIRAERIHLSEIADAMCHQKGLLGCSTQSIIFLLFLHLATPPSRGVLEDSEIDGSEETNYL</sequence>
<keyword evidence="2" id="KW-1185">Reference proteome</keyword>
<dbReference type="EMBL" id="BMAV01002497">
    <property type="protein sequence ID" value="GFY41436.1"/>
    <property type="molecule type" value="Genomic_DNA"/>
</dbReference>
<gene>
    <name evidence="1" type="ORF">TNIN_288931</name>
</gene>
<reference evidence="1" key="1">
    <citation type="submission" date="2020-08" db="EMBL/GenBank/DDBJ databases">
        <title>Multicomponent nature underlies the extraordinary mechanical properties of spider dragline silk.</title>
        <authorList>
            <person name="Kono N."/>
            <person name="Nakamura H."/>
            <person name="Mori M."/>
            <person name="Yoshida Y."/>
            <person name="Ohtoshi R."/>
            <person name="Malay A.D."/>
            <person name="Moran D.A.P."/>
            <person name="Tomita M."/>
            <person name="Numata K."/>
            <person name="Arakawa K."/>
        </authorList>
    </citation>
    <scope>NUCLEOTIDE SEQUENCE</scope>
</reference>
<evidence type="ECO:0000313" key="1">
    <source>
        <dbReference type="EMBL" id="GFY41436.1"/>
    </source>
</evidence>
<evidence type="ECO:0000313" key="2">
    <source>
        <dbReference type="Proteomes" id="UP000886998"/>
    </source>
</evidence>
<dbReference type="AlphaFoldDB" id="A0A8X6WWM0"/>
<accession>A0A8X6WWM0</accession>
<dbReference type="Proteomes" id="UP000886998">
    <property type="component" value="Unassembled WGS sequence"/>
</dbReference>
<organism evidence="1 2">
    <name type="scientific">Trichonephila inaurata madagascariensis</name>
    <dbReference type="NCBI Taxonomy" id="2747483"/>
    <lineage>
        <taxon>Eukaryota</taxon>
        <taxon>Metazoa</taxon>
        <taxon>Ecdysozoa</taxon>
        <taxon>Arthropoda</taxon>
        <taxon>Chelicerata</taxon>
        <taxon>Arachnida</taxon>
        <taxon>Araneae</taxon>
        <taxon>Araneomorphae</taxon>
        <taxon>Entelegynae</taxon>
        <taxon>Araneoidea</taxon>
        <taxon>Nephilidae</taxon>
        <taxon>Trichonephila</taxon>
        <taxon>Trichonephila inaurata</taxon>
    </lineage>
</organism>
<protein>
    <submittedName>
        <fullName evidence="1">Uncharacterized protein</fullName>
    </submittedName>
</protein>
<comment type="caution">
    <text evidence="1">The sequence shown here is derived from an EMBL/GenBank/DDBJ whole genome shotgun (WGS) entry which is preliminary data.</text>
</comment>
<proteinExistence type="predicted"/>